<dbReference type="OrthoDB" id="26525at2759"/>
<dbReference type="InterPro" id="IPR011992">
    <property type="entry name" value="EF-hand-dom_pair"/>
</dbReference>
<dbReference type="InterPro" id="IPR050230">
    <property type="entry name" value="CALM/Myosin/TropC-like"/>
</dbReference>
<dbReference type="PANTHER" id="PTHR23048">
    <property type="entry name" value="MYOSIN LIGHT CHAIN 1, 3"/>
    <property type="match status" value="1"/>
</dbReference>
<dbReference type="GO" id="GO:0016460">
    <property type="term" value="C:myosin II complex"/>
    <property type="evidence" value="ECO:0007669"/>
    <property type="project" value="TreeGrafter"/>
</dbReference>
<dbReference type="PANTHER" id="PTHR23048:SF0">
    <property type="entry name" value="CALMODULIN LIKE 3"/>
    <property type="match status" value="1"/>
</dbReference>
<dbReference type="GeneID" id="68113434"/>
<dbReference type="VEuPathDB" id="AmoebaDB:FDP41_006216"/>
<dbReference type="GO" id="GO:0005509">
    <property type="term" value="F:calcium ion binding"/>
    <property type="evidence" value="ECO:0007669"/>
    <property type="project" value="InterPro"/>
</dbReference>
<accession>A0A6A5BIQ7</accession>
<dbReference type="CDD" id="cd00051">
    <property type="entry name" value="EFh"/>
    <property type="match status" value="1"/>
</dbReference>
<evidence type="ECO:0000259" key="2">
    <source>
        <dbReference type="PROSITE" id="PS50222"/>
    </source>
</evidence>
<sequence>MPKLTQEQLSDAEDAFRLFDKDSDGKIPIEELGKLIRVCGKNPSNKDVEKCAQEIDPSKLGYFTFSQLTSILESKTFVADNEQRVKECFKIFDRDGTGFAPLTEIRYALVNLGTGSDNLTSEQADEIFKYAETDDSGNLNYSLFVNFLMPSKH</sequence>
<dbReference type="SUPFAM" id="SSF47473">
    <property type="entry name" value="EF-hand"/>
    <property type="match status" value="1"/>
</dbReference>
<dbReference type="Proteomes" id="UP000444721">
    <property type="component" value="Unassembled WGS sequence"/>
</dbReference>
<dbReference type="FunFam" id="1.10.238.10:FF:000003">
    <property type="entry name" value="Calmodulin A"/>
    <property type="match status" value="1"/>
</dbReference>
<evidence type="ECO:0000256" key="1">
    <source>
        <dbReference type="ARBA" id="ARBA00022737"/>
    </source>
</evidence>
<dbReference type="OMA" id="PLTEIRY"/>
<dbReference type="PROSITE" id="PS50222">
    <property type="entry name" value="EF_HAND_2"/>
    <property type="match status" value="2"/>
</dbReference>
<evidence type="ECO:0000313" key="4">
    <source>
        <dbReference type="Proteomes" id="UP000444721"/>
    </source>
</evidence>
<dbReference type="AlphaFoldDB" id="A0A6A5BIQ7"/>
<dbReference type="Gene3D" id="1.10.238.10">
    <property type="entry name" value="EF-hand"/>
    <property type="match status" value="1"/>
</dbReference>
<organism evidence="3 4">
    <name type="scientific">Naegleria fowleri</name>
    <name type="common">Brain eating amoeba</name>
    <dbReference type="NCBI Taxonomy" id="5763"/>
    <lineage>
        <taxon>Eukaryota</taxon>
        <taxon>Discoba</taxon>
        <taxon>Heterolobosea</taxon>
        <taxon>Tetramitia</taxon>
        <taxon>Eutetramitia</taxon>
        <taxon>Vahlkampfiidae</taxon>
        <taxon>Naegleria</taxon>
    </lineage>
</organism>
<feature type="domain" description="EF-hand" evidence="2">
    <location>
        <begin position="80"/>
        <end position="115"/>
    </location>
</feature>
<dbReference type="VEuPathDB" id="AmoebaDB:NfTy_077440"/>
<protein>
    <recommendedName>
        <fullName evidence="2">EF-hand domain-containing protein</fullName>
    </recommendedName>
</protein>
<dbReference type="Pfam" id="PF13499">
    <property type="entry name" value="EF-hand_7"/>
    <property type="match status" value="2"/>
</dbReference>
<dbReference type="InterPro" id="IPR002048">
    <property type="entry name" value="EF_hand_dom"/>
</dbReference>
<comment type="caution">
    <text evidence="3">The sequence shown here is derived from an EMBL/GenBank/DDBJ whole genome shotgun (WGS) entry which is preliminary data.</text>
</comment>
<name>A0A6A5BIQ7_NAEFO</name>
<keyword evidence="1" id="KW-0677">Repeat</keyword>
<reference evidence="3 4" key="1">
    <citation type="journal article" date="2019" name="Sci. Rep.">
        <title>Nanopore sequencing improves the draft genome of the human pathogenic amoeba Naegleria fowleri.</title>
        <authorList>
            <person name="Liechti N."/>
            <person name="Schurch N."/>
            <person name="Bruggmann R."/>
            <person name="Wittwer M."/>
        </authorList>
    </citation>
    <scope>NUCLEOTIDE SEQUENCE [LARGE SCALE GENOMIC DNA]</scope>
    <source>
        <strain evidence="3 4">ATCC 30894</strain>
    </source>
</reference>
<gene>
    <name evidence="3" type="ORF">FDP41_006216</name>
</gene>
<evidence type="ECO:0000313" key="3">
    <source>
        <dbReference type="EMBL" id="KAF0974742.1"/>
    </source>
</evidence>
<dbReference type="RefSeq" id="XP_044559455.1">
    <property type="nucleotide sequence ID" value="XM_044709827.1"/>
</dbReference>
<dbReference type="EMBL" id="VFQX01000051">
    <property type="protein sequence ID" value="KAF0974742.1"/>
    <property type="molecule type" value="Genomic_DNA"/>
</dbReference>
<dbReference type="SMART" id="SM00054">
    <property type="entry name" value="EFh"/>
    <property type="match status" value="4"/>
</dbReference>
<keyword evidence="4" id="KW-1185">Reference proteome</keyword>
<dbReference type="VEuPathDB" id="AmoebaDB:NF0021130"/>
<feature type="domain" description="EF-hand" evidence="2">
    <location>
        <begin position="7"/>
        <end position="42"/>
    </location>
</feature>
<proteinExistence type="predicted"/>